<name>A0AAD8GXN3_9APIA</name>
<keyword evidence="3" id="KW-1185">Reference proteome</keyword>
<keyword evidence="1" id="KW-0472">Membrane</keyword>
<dbReference type="AlphaFoldDB" id="A0AAD8GXN3"/>
<comment type="caution">
    <text evidence="2">The sequence shown here is derived from an EMBL/GenBank/DDBJ whole genome shotgun (WGS) entry which is preliminary data.</text>
</comment>
<protein>
    <submittedName>
        <fullName evidence="2">Uncharacterized protein</fullName>
    </submittedName>
</protein>
<organism evidence="2 3">
    <name type="scientific">Heracleum sosnowskyi</name>
    <dbReference type="NCBI Taxonomy" id="360622"/>
    <lineage>
        <taxon>Eukaryota</taxon>
        <taxon>Viridiplantae</taxon>
        <taxon>Streptophyta</taxon>
        <taxon>Embryophyta</taxon>
        <taxon>Tracheophyta</taxon>
        <taxon>Spermatophyta</taxon>
        <taxon>Magnoliopsida</taxon>
        <taxon>eudicotyledons</taxon>
        <taxon>Gunneridae</taxon>
        <taxon>Pentapetalae</taxon>
        <taxon>asterids</taxon>
        <taxon>campanulids</taxon>
        <taxon>Apiales</taxon>
        <taxon>Apiaceae</taxon>
        <taxon>Apioideae</taxon>
        <taxon>apioid superclade</taxon>
        <taxon>Tordylieae</taxon>
        <taxon>Tordyliinae</taxon>
        <taxon>Heracleum</taxon>
    </lineage>
</organism>
<keyword evidence="1" id="KW-0812">Transmembrane</keyword>
<gene>
    <name evidence="2" type="ORF">POM88_049142</name>
</gene>
<evidence type="ECO:0000256" key="1">
    <source>
        <dbReference type="SAM" id="Phobius"/>
    </source>
</evidence>
<keyword evidence="1" id="KW-1133">Transmembrane helix</keyword>
<accession>A0AAD8GXN3</accession>
<feature type="transmembrane region" description="Helical" evidence="1">
    <location>
        <begin position="85"/>
        <end position="104"/>
    </location>
</feature>
<evidence type="ECO:0000313" key="2">
    <source>
        <dbReference type="EMBL" id="KAK1355886.1"/>
    </source>
</evidence>
<reference evidence="2" key="2">
    <citation type="submission" date="2023-05" db="EMBL/GenBank/DDBJ databases">
        <authorList>
            <person name="Schelkunov M.I."/>
        </authorList>
    </citation>
    <scope>NUCLEOTIDE SEQUENCE</scope>
    <source>
        <strain evidence="2">Hsosn_3</strain>
        <tissue evidence="2">Leaf</tissue>
    </source>
</reference>
<dbReference type="Proteomes" id="UP001237642">
    <property type="component" value="Unassembled WGS sequence"/>
</dbReference>
<dbReference type="EMBL" id="JAUIZM010000011">
    <property type="protein sequence ID" value="KAK1355886.1"/>
    <property type="molecule type" value="Genomic_DNA"/>
</dbReference>
<evidence type="ECO:0000313" key="3">
    <source>
        <dbReference type="Proteomes" id="UP001237642"/>
    </source>
</evidence>
<sequence>MTMEISHGEFEGINMESRNSGATMITRRNCSGESGDYLCINIHVNNNVQGINNSILVGSKVNMGDSGVWLSLKDVKVGARETSELGFFCIVVIVFAMILFLWFFSTSLT</sequence>
<proteinExistence type="predicted"/>
<reference evidence="2" key="1">
    <citation type="submission" date="2023-02" db="EMBL/GenBank/DDBJ databases">
        <title>Genome of toxic invasive species Heracleum sosnowskyi carries increased number of genes despite the absence of recent whole-genome duplications.</title>
        <authorList>
            <person name="Schelkunov M."/>
            <person name="Shtratnikova V."/>
            <person name="Makarenko M."/>
            <person name="Klepikova A."/>
            <person name="Omelchenko D."/>
            <person name="Novikova G."/>
            <person name="Obukhova E."/>
            <person name="Bogdanov V."/>
            <person name="Penin A."/>
            <person name="Logacheva M."/>
        </authorList>
    </citation>
    <scope>NUCLEOTIDE SEQUENCE</scope>
    <source>
        <strain evidence="2">Hsosn_3</strain>
        <tissue evidence="2">Leaf</tissue>
    </source>
</reference>